<sequence length="112" mass="12221">MASLTRGISFRRQGSSGSTWAYNEEGILVRQNNEGSQVTGGSLSRIHNWQGSTYQAQPAAKMGPSPSLSILERSKSVGCAPARFPANSPPPVKVSKSRFMKWIKKAFHKLKS</sequence>
<dbReference type="AlphaFoldDB" id="A0A9D4USC9"/>
<proteinExistence type="predicted"/>
<dbReference type="OrthoDB" id="10493619at2759"/>
<evidence type="ECO:0000256" key="1">
    <source>
        <dbReference type="SAM" id="MobiDB-lite"/>
    </source>
</evidence>
<comment type="caution">
    <text evidence="2">The sequence shown here is derived from an EMBL/GenBank/DDBJ whole genome shotgun (WGS) entry which is preliminary data.</text>
</comment>
<gene>
    <name evidence="2" type="ORF">GOP47_0013037</name>
</gene>
<feature type="compositionally biased region" description="Polar residues" evidence="1">
    <location>
        <begin position="12"/>
        <end position="21"/>
    </location>
</feature>
<organism evidence="2 3">
    <name type="scientific">Adiantum capillus-veneris</name>
    <name type="common">Maidenhair fern</name>
    <dbReference type="NCBI Taxonomy" id="13818"/>
    <lineage>
        <taxon>Eukaryota</taxon>
        <taxon>Viridiplantae</taxon>
        <taxon>Streptophyta</taxon>
        <taxon>Embryophyta</taxon>
        <taxon>Tracheophyta</taxon>
        <taxon>Polypodiopsida</taxon>
        <taxon>Polypodiidae</taxon>
        <taxon>Polypodiales</taxon>
        <taxon>Pteridineae</taxon>
        <taxon>Pteridaceae</taxon>
        <taxon>Vittarioideae</taxon>
        <taxon>Adiantum</taxon>
    </lineage>
</organism>
<evidence type="ECO:0000313" key="3">
    <source>
        <dbReference type="Proteomes" id="UP000886520"/>
    </source>
</evidence>
<name>A0A9D4USC9_ADICA</name>
<feature type="region of interest" description="Disordered" evidence="1">
    <location>
        <begin position="1"/>
        <end position="22"/>
    </location>
</feature>
<reference evidence="2" key="1">
    <citation type="submission" date="2021-01" db="EMBL/GenBank/DDBJ databases">
        <title>Adiantum capillus-veneris genome.</title>
        <authorList>
            <person name="Fang Y."/>
            <person name="Liao Q."/>
        </authorList>
    </citation>
    <scope>NUCLEOTIDE SEQUENCE</scope>
    <source>
        <strain evidence="2">H3</strain>
        <tissue evidence="2">Leaf</tissue>
    </source>
</reference>
<dbReference type="EMBL" id="JABFUD020000012">
    <property type="protein sequence ID" value="KAI5072931.1"/>
    <property type="molecule type" value="Genomic_DNA"/>
</dbReference>
<evidence type="ECO:0000313" key="2">
    <source>
        <dbReference type="EMBL" id="KAI5072931.1"/>
    </source>
</evidence>
<protein>
    <submittedName>
        <fullName evidence="2">Uncharacterized protein</fullName>
    </submittedName>
</protein>
<dbReference type="Proteomes" id="UP000886520">
    <property type="component" value="Chromosome 12"/>
</dbReference>
<keyword evidence="3" id="KW-1185">Reference proteome</keyword>
<accession>A0A9D4USC9</accession>